<accession>A0A4Y2ELV1</accession>
<proteinExistence type="predicted"/>
<keyword evidence="3" id="KW-1185">Reference proteome</keyword>
<gene>
    <name evidence="2" type="ORF">AVEN_97427_1</name>
</gene>
<dbReference type="AlphaFoldDB" id="A0A4Y2ELV1"/>
<evidence type="ECO:0000313" key="2">
    <source>
        <dbReference type="EMBL" id="GBM29148.1"/>
    </source>
</evidence>
<reference evidence="2 3" key="1">
    <citation type="journal article" date="2019" name="Sci. Rep.">
        <title>Orb-weaving spider Araneus ventricosus genome elucidates the spidroin gene catalogue.</title>
        <authorList>
            <person name="Kono N."/>
            <person name="Nakamura H."/>
            <person name="Ohtoshi R."/>
            <person name="Moran D.A.P."/>
            <person name="Shinohara A."/>
            <person name="Yoshida Y."/>
            <person name="Fujiwara M."/>
            <person name="Mori M."/>
            <person name="Tomita M."/>
            <person name="Arakawa K."/>
        </authorList>
    </citation>
    <scope>NUCLEOTIDE SEQUENCE [LARGE SCALE GENOMIC DNA]</scope>
</reference>
<keyword evidence="1" id="KW-0472">Membrane</keyword>
<dbReference type="EMBL" id="BGPR01000628">
    <property type="protein sequence ID" value="GBM29148.1"/>
    <property type="molecule type" value="Genomic_DNA"/>
</dbReference>
<name>A0A4Y2ELV1_ARAVE</name>
<protein>
    <submittedName>
        <fullName evidence="2">Uncharacterized protein</fullName>
    </submittedName>
</protein>
<organism evidence="2 3">
    <name type="scientific">Araneus ventricosus</name>
    <name type="common">Orbweaver spider</name>
    <name type="synonym">Epeira ventricosa</name>
    <dbReference type="NCBI Taxonomy" id="182803"/>
    <lineage>
        <taxon>Eukaryota</taxon>
        <taxon>Metazoa</taxon>
        <taxon>Ecdysozoa</taxon>
        <taxon>Arthropoda</taxon>
        <taxon>Chelicerata</taxon>
        <taxon>Arachnida</taxon>
        <taxon>Araneae</taxon>
        <taxon>Araneomorphae</taxon>
        <taxon>Entelegynae</taxon>
        <taxon>Araneoidea</taxon>
        <taxon>Araneidae</taxon>
        <taxon>Araneus</taxon>
    </lineage>
</organism>
<keyword evidence="1" id="KW-1133">Transmembrane helix</keyword>
<comment type="caution">
    <text evidence="2">The sequence shown here is derived from an EMBL/GenBank/DDBJ whole genome shotgun (WGS) entry which is preliminary data.</text>
</comment>
<evidence type="ECO:0000256" key="1">
    <source>
        <dbReference type="SAM" id="Phobius"/>
    </source>
</evidence>
<feature type="transmembrane region" description="Helical" evidence="1">
    <location>
        <begin position="51"/>
        <end position="69"/>
    </location>
</feature>
<dbReference type="Proteomes" id="UP000499080">
    <property type="component" value="Unassembled WGS sequence"/>
</dbReference>
<evidence type="ECO:0000313" key="3">
    <source>
        <dbReference type="Proteomes" id="UP000499080"/>
    </source>
</evidence>
<keyword evidence="1" id="KW-0812">Transmembrane</keyword>
<sequence length="88" mass="10144">MNFWGRHNICQTLLITDRSKEDPVSIELAIAIASNGVQSSRLSRNSQKSHYVTCLLAASYTGAFSMVWWDDNKWFLTQRDTEEFQISQ</sequence>